<evidence type="ECO:0000313" key="1">
    <source>
        <dbReference type="EMBL" id="KIX84508.1"/>
    </source>
</evidence>
<organism evidence="1 2">
    <name type="scientific">Thermus filiformis</name>
    <dbReference type="NCBI Taxonomy" id="276"/>
    <lineage>
        <taxon>Bacteria</taxon>
        <taxon>Thermotogati</taxon>
        <taxon>Deinococcota</taxon>
        <taxon>Deinococci</taxon>
        <taxon>Thermales</taxon>
        <taxon>Thermaceae</taxon>
        <taxon>Thermus</taxon>
    </lineage>
</organism>
<sequence length="191" mass="21419">MYNVILNHAAGLFRVDRSTRPLRVALVQGPEGKPGPSSQPSLHPVLVEDGVAENQVQEQVRVWLKDRGWVLEQEAQGFSRGPDLVLVKGGRRLVVEVKGLPGKRYVRGPKKGQKKPTKPPLQMRHWFSSALVSLLRRRKDYPGALLALAFPYASTYRDLVKDTGWALDRLEVGVFWVHGDGRVEAPKGWEV</sequence>
<keyword evidence="2" id="KW-1185">Reference proteome</keyword>
<dbReference type="Proteomes" id="UP000030364">
    <property type="component" value="Unassembled WGS sequence"/>
</dbReference>
<proteinExistence type="predicted"/>
<protein>
    <recommendedName>
        <fullName evidence="3">Nuclease</fullName>
    </recommendedName>
</protein>
<accession>A0A0D6XCC1</accession>
<evidence type="ECO:0000313" key="2">
    <source>
        <dbReference type="Proteomes" id="UP000030364"/>
    </source>
</evidence>
<reference evidence="1 2" key="1">
    <citation type="journal article" date="2015" name="Genome Announc.">
        <title>Draft Genome Sequence of the Thermophile Thermus filiformis ATCC 43280, Producer of Carotenoid-(Di)glucoside-Branched Fatty Acid (Di)esters and Source of Hyperthermostable Enzymes of Biotechnological Interest.</title>
        <authorList>
            <person name="Mandelli F."/>
            <person name="Oliveira Ramires B."/>
            <person name="Couger M.B."/>
            <person name="Paixao D.A."/>
            <person name="Camilo C.M."/>
            <person name="Polikarpov I."/>
            <person name="Prade R."/>
            <person name="Riano-Pachon D.M."/>
            <person name="Squina F.M."/>
        </authorList>
    </citation>
    <scope>NUCLEOTIDE SEQUENCE [LARGE SCALE GENOMIC DNA]</scope>
    <source>
        <strain evidence="1 2">ATCC 43280</strain>
    </source>
</reference>
<dbReference type="RefSeq" id="WP_038061091.1">
    <property type="nucleotide sequence ID" value="NZ_JPSL02000039.1"/>
</dbReference>
<name>A0A0D6XCC1_THEFI</name>
<dbReference type="AlphaFoldDB" id="A0A0D6XCC1"/>
<gene>
    <name evidence="1" type="ORF">THFILI_06700</name>
</gene>
<dbReference type="EMBL" id="JPSL02000039">
    <property type="protein sequence ID" value="KIX84508.1"/>
    <property type="molecule type" value="Genomic_DNA"/>
</dbReference>
<comment type="caution">
    <text evidence="1">The sequence shown here is derived from an EMBL/GenBank/DDBJ whole genome shotgun (WGS) entry which is preliminary data.</text>
</comment>
<evidence type="ECO:0008006" key="3">
    <source>
        <dbReference type="Google" id="ProtNLM"/>
    </source>
</evidence>